<dbReference type="STRING" id="1431546.CAQU_11420"/>
<dbReference type="SUPFAM" id="SSF46785">
    <property type="entry name" value="Winged helix' DNA-binding domain"/>
    <property type="match status" value="1"/>
</dbReference>
<organism evidence="5 6">
    <name type="scientific">Corynebacterium aquilae DSM 44791</name>
    <dbReference type="NCBI Taxonomy" id="1431546"/>
    <lineage>
        <taxon>Bacteria</taxon>
        <taxon>Bacillati</taxon>
        <taxon>Actinomycetota</taxon>
        <taxon>Actinomycetes</taxon>
        <taxon>Mycobacteriales</taxon>
        <taxon>Corynebacteriaceae</taxon>
        <taxon>Corynebacterium</taxon>
    </lineage>
</organism>
<dbReference type="CDD" id="cd07377">
    <property type="entry name" value="WHTH_GntR"/>
    <property type="match status" value="1"/>
</dbReference>
<evidence type="ECO:0000313" key="5">
    <source>
        <dbReference type="EMBL" id="APT85555.1"/>
    </source>
</evidence>
<dbReference type="AlphaFoldDB" id="A0A1L7CIB8"/>
<evidence type="ECO:0000259" key="4">
    <source>
        <dbReference type="PROSITE" id="PS50949"/>
    </source>
</evidence>
<gene>
    <name evidence="5" type="ORF">CAQU_11420</name>
</gene>
<keyword evidence="6" id="KW-1185">Reference proteome</keyword>
<dbReference type="PROSITE" id="PS50949">
    <property type="entry name" value="HTH_GNTR"/>
    <property type="match status" value="1"/>
</dbReference>
<evidence type="ECO:0000256" key="2">
    <source>
        <dbReference type="ARBA" id="ARBA00023125"/>
    </source>
</evidence>
<keyword evidence="1" id="KW-0805">Transcription regulation</keyword>
<dbReference type="PANTHER" id="PTHR38445:SF12">
    <property type="entry name" value="GNTR-FAMILY TRANSCRIPTIONAL REGULATOR"/>
    <property type="match status" value="1"/>
</dbReference>
<evidence type="ECO:0000313" key="6">
    <source>
        <dbReference type="Proteomes" id="UP000185478"/>
    </source>
</evidence>
<proteinExistence type="predicted"/>
<dbReference type="SMART" id="SM00345">
    <property type="entry name" value="HTH_GNTR"/>
    <property type="match status" value="1"/>
</dbReference>
<dbReference type="InterPro" id="IPR036388">
    <property type="entry name" value="WH-like_DNA-bd_sf"/>
</dbReference>
<name>A0A1L7CIB8_9CORY</name>
<dbReference type="InterPro" id="IPR000524">
    <property type="entry name" value="Tscrpt_reg_HTH_GntR"/>
</dbReference>
<reference evidence="5 6" key="1">
    <citation type="submission" date="2014-08" db="EMBL/GenBank/DDBJ databases">
        <title>Complete genome sequence of Corynebacterium aquilae S-613T(T) (=DSM 44791(T)), isolated from the choana of a healthy golden eagle.</title>
        <authorList>
            <person name="Ruckert C."/>
            <person name="Albersmeier A."/>
            <person name="Winkler A."/>
            <person name="Kalinowski J."/>
        </authorList>
    </citation>
    <scope>NUCLEOTIDE SEQUENCE [LARGE SCALE GENOMIC DNA]</scope>
    <source>
        <strain evidence="5 6">S-613</strain>
    </source>
</reference>
<dbReference type="PANTHER" id="PTHR38445">
    <property type="entry name" value="HTH-TYPE TRANSCRIPTIONAL REPRESSOR YTRA"/>
    <property type="match status" value="1"/>
</dbReference>
<dbReference type="InterPro" id="IPR036390">
    <property type="entry name" value="WH_DNA-bd_sf"/>
</dbReference>
<dbReference type="KEGG" id="caqu:CAQU_11420"/>
<dbReference type="Pfam" id="PF00392">
    <property type="entry name" value="GntR"/>
    <property type="match status" value="1"/>
</dbReference>
<dbReference type="EMBL" id="CP009245">
    <property type="protein sequence ID" value="APT85555.1"/>
    <property type="molecule type" value="Genomic_DNA"/>
</dbReference>
<dbReference type="Gene3D" id="1.10.10.10">
    <property type="entry name" value="Winged helix-like DNA-binding domain superfamily/Winged helix DNA-binding domain"/>
    <property type="match status" value="1"/>
</dbReference>
<dbReference type="RefSeq" id="WP_075727744.1">
    <property type="nucleotide sequence ID" value="NZ_CP009245.1"/>
</dbReference>
<keyword evidence="3" id="KW-0804">Transcription</keyword>
<dbReference type="OrthoDB" id="3192286at2"/>
<dbReference type="GO" id="GO:0003677">
    <property type="term" value="F:DNA binding"/>
    <property type="evidence" value="ECO:0007669"/>
    <property type="project" value="UniProtKB-KW"/>
</dbReference>
<feature type="domain" description="HTH gntR-type" evidence="4">
    <location>
        <begin position="11"/>
        <end position="79"/>
    </location>
</feature>
<sequence>MPIIVDPFSTTPIFTQLHDSIVKAIASGELAPGTKLNSVRMVAAEFGINPATVKKAYDLLQEEGVVVTHPREGTVVARPTRATAVQRKAIAAQVETALALGKAQGMTPAQLASACSSVLASFSAS</sequence>
<dbReference type="Proteomes" id="UP000185478">
    <property type="component" value="Chromosome"/>
</dbReference>
<keyword evidence="2" id="KW-0238">DNA-binding</keyword>
<evidence type="ECO:0000256" key="3">
    <source>
        <dbReference type="ARBA" id="ARBA00023163"/>
    </source>
</evidence>
<evidence type="ECO:0000256" key="1">
    <source>
        <dbReference type="ARBA" id="ARBA00023015"/>
    </source>
</evidence>
<protein>
    <recommendedName>
        <fullName evidence="4">HTH gntR-type domain-containing protein</fullName>
    </recommendedName>
</protein>
<dbReference type="GO" id="GO:0003700">
    <property type="term" value="F:DNA-binding transcription factor activity"/>
    <property type="evidence" value="ECO:0007669"/>
    <property type="project" value="InterPro"/>
</dbReference>
<accession>A0A1L7CIB8</accession>